<dbReference type="EMBL" id="VDEP01000384">
    <property type="protein sequence ID" value="KAA1091701.1"/>
    <property type="molecule type" value="Genomic_DNA"/>
</dbReference>
<evidence type="ECO:0000313" key="2">
    <source>
        <dbReference type="EMBL" id="KAA1091701.1"/>
    </source>
</evidence>
<organism evidence="2 3">
    <name type="scientific">Puccinia graminis f. sp. tritici</name>
    <dbReference type="NCBI Taxonomy" id="56615"/>
    <lineage>
        <taxon>Eukaryota</taxon>
        <taxon>Fungi</taxon>
        <taxon>Dikarya</taxon>
        <taxon>Basidiomycota</taxon>
        <taxon>Pucciniomycotina</taxon>
        <taxon>Pucciniomycetes</taxon>
        <taxon>Pucciniales</taxon>
        <taxon>Pucciniaceae</taxon>
        <taxon>Puccinia</taxon>
    </lineage>
</organism>
<feature type="chain" id="PRO_5022666071" evidence="1">
    <location>
        <begin position="25"/>
        <end position="85"/>
    </location>
</feature>
<reference evidence="2 3" key="1">
    <citation type="submission" date="2019-05" db="EMBL/GenBank/DDBJ databases">
        <title>Emergence of the Ug99 lineage of the wheat stem rust pathogen through somatic hybridization.</title>
        <authorList>
            <person name="Li F."/>
            <person name="Upadhyaya N.M."/>
            <person name="Sperschneider J."/>
            <person name="Matny O."/>
            <person name="Nguyen-Phuc H."/>
            <person name="Mago R."/>
            <person name="Raley C."/>
            <person name="Miller M.E."/>
            <person name="Silverstein K.A.T."/>
            <person name="Henningsen E."/>
            <person name="Hirsch C.D."/>
            <person name="Visser B."/>
            <person name="Pretorius Z.A."/>
            <person name="Steffenson B.J."/>
            <person name="Schwessinger B."/>
            <person name="Dodds P.N."/>
            <person name="Figueroa M."/>
        </authorList>
    </citation>
    <scope>NUCLEOTIDE SEQUENCE [LARGE SCALE GENOMIC DNA]</scope>
    <source>
        <strain evidence="2 3">Ug99</strain>
    </source>
</reference>
<proteinExistence type="predicted"/>
<name>A0A5B0NR42_PUCGR</name>
<protein>
    <submittedName>
        <fullName evidence="2">Uncharacterized protein</fullName>
    </submittedName>
</protein>
<sequence length="85" mass="8856">MKSITSIVACVFSALGFFIGHATSLTPSDSPSCPSDHPLLLCDGGYDGVVEPVEGKCPGETTLKCCTTKTIKHPKSTKDCKAPKA</sequence>
<dbReference type="AlphaFoldDB" id="A0A5B0NR42"/>
<gene>
    <name evidence="2" type="ORF">PGTUg99_009517</name>
</gene>
<evidence type="ECO:0000256" key="1">
    <source>
        <dbReference type="SAM" id="SignalP"/>
    </source>
</evidence>
<comment type="caution">
    <text evidence="2">The sequence shown here is derived from an EMBL/GenBank/DDBJ whole genome shotgun (WGS) entry which is preliminary data.</text>
</comment>
<accession>A0A5B0NR42</accession>
<feature type="signal peptide" evidence="1">
    <location>
        <begin position="1"/>
        <end position="24"/>
    </location>
</feature>
<dbReference type="Proteomes" id="UP000325313">
    <property type="component" value="Unassembled WGS sequence"/>
</dbReference>
<keyword evidence="1" id="KW-0732">Signal</keyword>
<evidence type="ECO:0000313" key="3">
    <source>
        <dbReference type="Proteomes" id="UP000325313"/>
    </source>
</evidence>